<keyword evidence="3" id="KW-1185">Reference proteome</keyword>
<gene>
    <name evidence="2" type="ORF">Premu_0618</name>
</gene>
<dbReference type="InterPro" id="IPR029044">
    <property type="entry name" value="Nucleotide-diphossugar_trans"/>
</dbReference>
<reference evidence="3" key="1">
    <citation type="journal article" date="2011" name="Stand. Genomic Sci.">
        <title>Non-contiguous finished genome sequence of the opportunistic oral pathogen Prevotella multisaccharivorax type strain (PPPA20).</title>
        <authorList>
            <person name="Pati A."/>
            <person name="Gronow S."/>
            <person name="Lu M."/>
            <person name="Lapidus A."/>
            <person name="Nolan M."/>
            <person name="Lucas S."/>
            <person name="Hammon N."/>
            <person name="Deshpande S."/>
            <person name="Cheng J.F."/>
            <person name="Tapia R."/>
            <person name="Han C."/>
            <person name="Goodwin L."/>
            <person name="Pitluck S."/>
            <person name="Liolios K."/>
            <person name="Pagani I."/>
            <person name="Mavromatis K."/>
            <person name="Mikhailova N."/>
            <person name="Huntemann M."/>
            <person name="Chen A."/>
            <person name="Palaniappan K."/>
            <person name="Land M."/>
            <person name="Hauser L."/>
            <person name="Detter J.C."/>
            <person name="Brambilla E.M."/>
            <person name="Rohde M."/>
            <person name="Goker M."/>
            <person name="Woyke T."/>
            <person name="Bristow J."/>
            <person name="Eisen J.A."/>
            <person name="Markowitz V."/>
            <person name="Hugenholtz P."/>
            <person name="Kyrpides N.C."/>
            <person name="Klenk H.P."/>
            <person name="Ivanova N."/>
        </authorList>
    </citation>
    <scope>NUCLEOTIDE SEQUENCE [LARGE SCALE GENOMIC DNA]</scope>
    <source>
        <strain evidence="3">DSM 17128</strain>
    </source>
</reference>
<accession>F8N5T2</accession>
<dbReference type="SUPFAM" id="SSF53448">
    <property type="entry name" value="Nucleotide-diphospho-sugar transferases"/>
    <property type="match status" value="1"/>
</dbReference>
<dbReference type="AlphaFoldDB" id="F8N5T2"/>
<evidence type="ECO:0000313" key="2">
    <source>
        <dbReference type="EMBL" id="EGN56094.1"/>
    </source>
</evidence>
<evidence type="ECO:0000259" key="1">
    <source>
        <dbReference type="Pfam" id="PF00535"/>
    </source>
</evidence>
<dbReference type="OrthoDB" id="761861at2"/>
<dbReference type="Pfam" id="PF00535">
    <property type="entry name" value="Glycos_transf_2"/>
    <property type="match status" value="1"/>
</dbReference>
<dbReference type="InterPro" id="IPR001173">
    <property type="entry name" value="Glyco_trans_2-like"/>
</dbReference>
<name>F8N5T2_9BACT</name>
<protein>
    <submittedName>
        <fullName evidence="2">Glycosyl transferase family 2</fullName>
    </submittedName>
</protein>
<sequence>MIKRYIRRIYKYHHGQKIIKSTEVQNTNGKIELFYAKARVLQIMKGLSILIPVYCDSCVDQVKQLCRQCLGLKMLWEIIVADDGSPGAAASLNDEVAEMEGCRLIKRPVNIGRAAIRNFLAHEARFDTLIYMDAGMIPSEDLVGTYMRYTGKAKVVCGSIGVSKDCIDDTNLRCLNELKAEKAFSLRKRNMSPYTNFHSGNFMIDRMTMLDNPFSEKIKTYGYEDTLLGKSLADKHVSIIHIDNPLFFVHFESNARFLEKTEEALRTLYDLREELQGYSSLLRLVSHLQRYHLLWITVWIKWLYSRSIKNNLLGPTPKLFLFNIFRICYLSGCFL</sequence>
<dbReference type="Gene3D" id="3.90.550.10">
    <property type="entry name" value="Spore Coat Polysaccharide Biosynthesis Protein SpsA, Chain A"/>
    <property type="match status" value="1"/>
</dbReference>
<dbReference type="HOGENOM" id="CLU_077345_0_0_10"/>
<dbReference type="eggNOG" id="COG0463">
    <property type="taxonomic scope" value="Bacteria"/>
</dbReference>
<proteinExistence type="predicted"/>
<dbReference type="EMBL" id="GL945017">
    <property type="protein sequence ID" value="EGN56094.1"/>
    <property type="molecule type" value="Genomic_DNA"/>
</dbReference>
<dbReference type="STRING" id="688246.Premu_0618"/>
<dbReference type="GO" id="GO:0016740">
    <property type="term" value="F:transferase activity"/>
    <property type="evidence" value="ECO:0007669"/>
    <property type="project" value="UniProtKB-KW"/>
</dbReference>
<feature type="domain" description="Glycosyltransferase 2-like" evidence="1">
    <location>
        <begin position="48"/>
        <end position="194"/>
    </location>
</feature>
<dbReference type="Proteomes" id="UP000002772">
    <property type="component" value="Unassembled WGS sequence"/>
</dbReference>
<keyword evidence="2" id="KW-0808">Transferase</keyword>
<evidence type="ECO:0000313" key="3">
    <source>
        <dbReference type="Proteomes" id="UP000002772"/>
    </source>
</evidence>
<organism evidence="2 3">
    <name type="scientific">Hallella multisaccharivorax DSM 17128</name>
    <dbReference type="NCBI Taxonomy" id="688246"/>
    <lineage>
        <taxon>Bacteria</taxon>
        <taxon>Pseudomonadati</taxon>
        <taxon>Bacteroidota</taxon>
        <taxon>Bacteroidia</taxon>
        <taxon>Bacteroidales</taxon>
        <taxon>Prevotellaceae</taxon>
        <taxon>Hallella</taxon>
    </lineage>
</organism>